<organism evidence="2 3">
    <name type="scientific">Striga asiatica</name>
    <name type="common">Asiatic witchweed</name>
    <name type="synonym">Buchnera asiatica</name>
    <dbReference type="NCBI Taxonomy" id="4170"/>
    <lineage>
        <taxon>Eukaryota</taxon>
        <taxon>Viridiplantae</taxon>
        <taxon>Streptophyta</taxon>
        <taxon>Embryophyta</taxon>
        <taxon>Tracheophyta</taxon>
        <taxon>Spermatophyta</taxon>
        <taxon>Magnoliopsida</taxon>
        <taxon>eudicotyledons</taxon>
        <taxon>Gunneridae</taxon>
        <taxon>Pentapetalae</taxon>
        <taxon>asterids</taxon>
        <taxon>lamiids</taxon>
        <taxon>Lamiales</taxon>
        <taxon>Orobanchaceae</taxon>
        <taxon>Buchnereae</taxon>
        <taxon>Striga</taxon>
    </lineage>
</organism>
<sequence length="261" mass="28527">MFSELVLQQAPAYMHLRRHANVDGMQHSRPTSMHHMHKSYQIGPSSHSGGALRIEDVTETAREHGPKIRGTVVIDDEDDERSTPNSPITQAVGHGTIGTSTNYRPKEMIRAAIEASKKGVTVPNQLFDDHLGAGDPSSQQGGQSQQEDAELARVVSLSLQTAEREKALRELEGKSGDSEVGLIPASEESVSILSSGRRSYLEHGGPSFQDKAEDAKDLTLGRHRRSVCSIFGQVVTELPDSGRSQRKAIRSFVHYLVVKVT</sequence>
<keyword evidence="3" id="KW-1185">Reference proteome</keyword>
<feature type="compositionally biased region" description="Low complexity" evidence="1">
    <location>
        <begin position="137"/>
        <end position="146"/>
    </location>
</feature>
<comment type="caution">
    <text evidence="2">The sequence shown here is derived from an EMBL/GenBank/DDBJ whole genome shotgun (WGS) entry which is preliminary data.</text>
</comment>
<dbReference type="OrthoDB" id="1920064at2759"/>
<proteinExistence type="predicted"/>
<evidence type="ECO:0000313" key="2">
    <source>
        <dbReference type="EMBL" id="GER55082.1"/>
    </source>
</evidence>
<gene>
    <name evidence="2" type="ORF">STAS_32716</name>
</gene>
<feature type="region of interest" description="Disordered" evidence="1">
    <location>
        <begin position="77"/>
        <end position="101"/>
    </location>
</feature>
<evidence type="ECO:0000256" key="1">
    <source>
        <dbReference type="SAM" id="MobiDB-lite"/>
    </source>
</evidence>
<reference evidence="3" key="1">
    <citation type="journal article" date="2019" name="Curr. Biol.">
        <title>Genome Sequence of Striga asiatica Provides Insight into the Evolution of Plant Parasitism.</title>
        <authorList>
            <person name="Yoshida S."/>
            <person name="Kim S."/>
            <person name="Wafula E.K."/>
            <person name="Tanskanen J."/>
            <person name="Kim Y.M."/>
            <person name="Honaas L."/>
            <person name="Yang Z."/>
            <person name="Spallek T."/>
            <person name="Conn C.E."/>
            <person name="Ichihashi Y."/>
            <person name="Cheong K."/>
            <person name="Cui S."/>
            <person name="Der J.P."/>
            <person name="Gundlach H."/>
            <person name="Jiao Y."/>
            <person name="Hori C."/>
            <person name="Ishida J.K."/>
            <person name="Kasahara H."/>
            <person name="Kiba T."/>
            <person name="Kim M.S."/>
            <person name="Koo N."/>
            <person name="Laohavisit A."/>
            <person name="Lee Y.H."/>
            <person name="Lumba S."/>
            <person name="McCourt P."/>
            <person name="Mortimer J.C."/>
            <person name="Mutuku J.M."/>
            <person name="Nomura T."/>
            <person name="Sasaki-Sekimoto Y."/>
            <person name="Seto Y."/>
            <person name="Wang Y."/>
            <person name="Wakatake T."/>
            <person name="Sakakibara H."/>
            <person name="Demura T."/>
            <person name="Yamaguchi S."/>
            <person name="Yoneyama K."/>
            <person name="Manabe R.I."/>
            <person name="Nelson D.C."/>
            <person name="Schulman A.H."/>
            <person name="Timko M.P."/>
            <person name="dePamphilis C.W."/>
            <person name="Choi D."/>
            <person name="Shirasu K."/>
        </authorList>
    </citation>
    <scope>NUCLEOTIDE SEQUENCE [LARGE SCALE GENOMIC DNA]</scope>
    <source>
        <strain evidence="3">cv. UVA1</strain>
    </source>
</reference>
<dbReference type="AlphaFoldDB" id="A0A5A7RC59"/>
<evidence type="ECO:0000313" key="3">
    <source>
        <dbReference type="Proteomes" id="UP000325081"/>
    </source>
</evidence>
<feature type="region of interest" description="Disordered" evidence="1">
    <location>
        <begin position="125"/>
        <end position="150"/>
    </location>
</feature>
<accession>A0A5A7RC59</accession>
<dbReference type="PROSITE" id="PS50330">
    <property type="entry name" value="UIM"/>
    <property type="match status" value="1"/>
</dbReference>
<name>A0A5A7RC59_STRAF</name>
<dbReference type="Proteomes" id="UP000325081">
    <property type="component" value="Unassembled WGS sequence"/>
</dbReference>
<dbReference type="InterPro" id="IPR003903">
    <property type="entry name" value="UIM_dom"/>
</dbReference>
<protein>
    <submittedName>
        <fullName evidence="2">UBX domain-containing family protein</fullName>
    </submittedName>
</protein>
<dbReference type="EMBL" id="BKCP01011625">
    <property type="protein sequence ID" value="GER55082.1"/>
    <property type="molecule type" value="Genomic_DNA"/>
</dbReference>